<keyword evidence="2" id="KW-1185">Reference proteome</keyword>
<proteinExistence type="predicted"/>
<reference evidence="1 2" key="1">
    <citation type="submission" date="2024-04" db="EMBL/GenBank/DDBJ databases">
        <title>Tritrichomonas musculus Genome.</title>
        <authorList>
            <person name="Alves-Ferreira E."/>
            <person name="Grigg M."/>
            <person name="Lorenzi H."/>
            <person name="Galac M."/>
        </authorList>
    </citation>
    <scope>NUCLEOTIDE SEQUENCE [LARGE SCALE GENOMIC DNA]</scope>
    <source>
        <strain evidence="1 2">EAF2021</strain>
    </source>
</reference>
<dbReference type="EMBL" id="JAPFFF010000001">
    <property type="protein sequence ID" value="KAK8900373.1"/>
    <property type="molecule type" value="Genomic_DNA"/>
</dbReference>
<name>A0ABR2LAJ0_9EUKA</name>
<dbReference type="Proteomes" id="UP001470230">
    <property type="component" value="Unassembled WGS sequence"/>
</dbReference>
<evidence type="ECO:0000313" key="2">
    <source>
        <dbReference type="Proteomes" id="UP001470230"/>
    </source>
</evidence>
<organism evidence="1 2">
    <name type="scientific">Tritrichomonas musculus</name>
    <dbReference type="NCBI Taxonomy" id="1915356"/>
    <lineage>
        <taxon>Eukaryota</taxon>
        <taxon>Metamonada</taxon>
        <taxon>Parabasalia</taxon>
        <taxon>Tritrichomonadida</taxon>
        <taxon>Tritrichomonadidae</taxon>
        <taxon>Tritrichomonas</taxon>
    </lineage>
</organism>
<protein>
    <submittedName>
        <fullName evidence="1">Uncharacterized protein</fullName>
    </submittedName>
</protein>
<evidence type="ECO:0000313" key="1">
    <source>
        <dbReference type="EMBL" id="KAK8900373.1"/>
    </source>
</evidence>
<accession>A0ABR2LAJ0</accession>
<gene>
    <name evidence="1" type="ORF">M9Y10_002700</name>
</gene>
<comment type="caution">
    <text evidence="1">The sequence shown here is derived from an EMBL/GenBank/DDBJ whole genome shotgun (WGS) entry which is preliminary data.</text>
</comment>
<sequence>MSTIPSKTMQNLWDLINSIDKSDENIDKNISDMLIACKTMLEKLDDVDFILKSNFIQYFTKFEQLNDKISQDINNIFDFFNDTYYPDVMDKLNTIDLDVNHLYSKLKDIESEMSSQSFKLRSIESTLLSHGFKLDEILAKIIITP</sequence>